<keyword evidence="1" id="KW-0597">Phosphoprotein</keyword>
<evidence type="ECO:0000256" key="3">
    <source>
        <dbReference type="ARBA" id="ARBA00022722"/>
    </source>
</evidence>
<evidence type="ECO:0000256" key="5">
    <source>
        <dbReference type="ARBA" id="ARBA00022801"/>
    </source>
</evidence>
<dbReference type="EMBL" id="SNXO01000083">
    <property type="protein sequence ID" value="TDP43744.1"/>
    <property type="molecule type" value="Genomic_DNA"/>
</dbReference>
<sequence length="108" mass="12834">MFKNNEYYIGKILEDLDFISDHMKSVNITDLESNQLIQDSMMFRLIQISEKVKCLTDEYREEHFNIPWTDIYGLRNRIVHDYGNVDLGVIYDTLTKDIPDLKEILSKL</sequence>
<dbReference type="GO" id="GO:0004540">
    <property type="term" value="F:RNA nuclease activity"/>
    <property type="evidence" value="ECO:0007669"/>
    <property type="project" value="InterPro"/>
</dbReference>
<comment type="similarity">
    <text evidence="6">Belongs to the HepT RNase toxin family.</text>
</comment>
<reference evidence="7 8" key="1">
    <citation type="submission" date="2019-03" db="EMBL/GenBank/DDBJ databases">
        <title>Genomic Encyclopedia of Type Strains, Phase IV (KMG-IV): sequencing the most valuable type-strain genomes for metagenomic binning, comparative biology and taxonomic classification.</title>
        <authorList>
            <person name="Goeker M."/>
        </authorList>
    </citation>
    <scope>NUCLEOTIDE SEQUENCE [LARGE SCALE GENOMIC DNA]</scope>
    <source>
        <strain evidence="7 8">DSM 28287</strain>
    </source>
</reference>
<dbReference type="GO" id="GO:0000166">
    <property type="term" value="F:nucleotide binding"/>
    <property type="evidence" value="ECO:0007669"/>
    <property type="project" value="UniProtKB-KW"/>
</dbReference>
<keyword evidence="8" id="KW-1185">Reference proteome</keyword>
<dbReference type="InterPro" id="IPR037038">
    <property type="entry name" value="HepT-like_sf"/>
</dbReference>
<gene>
    <name evidence="7" type="ORF">EV211_1832</name>
</gene>
<dbReference type="Gene3D" id="1.20.120.580">
    <property type="entry name" value="bsu32300-like"/>
    <property type="match status" value="1"/>
</dbReference>
<keyword evidence="2" id="KW-1277">Toxin-antitoxin system</keyword>
<protein>
    <submittedName>
        <fullName evidence="7">Uncharacterized protein with HEPN domain</fullName>
    </submittedName>
</protein>
<evidence type="ECO:0000256" key="4">
    <source>
        <dbReference type="ARBA" id="ARBA00022741"/>
    </source>
</evidence>
<dbReference type="InterPro" id="IPR008201">
    <property type="entry name" value="HepT-like"/>
</dbReference>
<evidence type="ECO:0000313" key="7">
    <source>
        <dbReference type="EMBL" id="TDP43744.1"/>
    </source>
</evidence>
<dbReference type="GO" id="GO:0016787">
    <property type="term" value="F:hydrolase activity"/>
    <property type="evidence" value="ECO:0007669"/>
    <property type="project" value="UniProtKB-KW"/>
</dbReference>
<evidence type="ECO:0000256" key="1">
    <source>
        <dbReference type="ARBA" id="ARBA00022553"/>
    </source>
</evidence>
<organism evidence="7 8">
    <name type="scientific">Aminicella lysinilytica</name>
    <dbReference type="NCBI Taxonomy" id="433323"/>
    <lineage>
        <taxon>Bacteria</taxon>
        <taxon>Bacillati</taxon>
        <taxon>Bacillota</taxon>
        <taxon>Clostridia</taxon>
        <taxon>Peptostreptococcales</taxon>
        <taxon>Anaerovoracaceae</taxon>
        <taxon>Aminicella</taxon>
    </lineage>
</organism>
<proteinExistence type="inferred from homology"/>
<comment type="caution">
    <text evidence="7">The sequence shown here is derived from an EMBL/GenBank/DDBJ whole genome shotgun (WGS) entry which is preliminary data.</text>
</comment>
<keyword evidence="5" id="KW-0378">Hydrolase</keyword>
<dbReference type="PANTHER" id="PTHR34139">
    <property type="entry name" value="UPF0331 PROTEIN MJ0127"/>
    <property type="match status" value="1"/>
</dbReference>
<dbReference type="InterPro" id="IPR051813">
    <property type="entry name" value="HepT_RNase_toxin"/>
</dbReference>
<dbReference type="RefSeq" id="WP_133529398.1">
    <property type="nucleotide sequence ID" value="NZ_SNXO01000083.1"/>
</dbReference>
<dbReference type="GO" id="GO:0110001">
    <property type="term" value="C:toxin-antitoxin complex"/>
    <property type="evidence" value="ECO:0007669"/>
    <property type="project" value="InterPro"/>
</dbReference>
<dbReference type="Proteomes" id="UP000295500">
    <property type="component" value="Unassembled WGS sequence"/>
</dbReference>
<name>A0A4R6PXC4_9FIRM</name>
<accession>A0A4R6PXC4</accession>
<evidence type="ECO:0000256" key="6">
    <source>
        <dbReference type="ARBA" id="ARBA00024207"/>
    </source>
</evidence>
<dbReference type="Pfam" id="PF01934">
    <property type="entry name" value="HepT-like"/>
    <property type="match status" value="1"/>
</dbReference>
<dbReference type="OrthoDB" id="9810538at2"/>
<evidence type="ECO:0000313" key="8">
    <source>
        <dbReference type="Proteomes" id="UP000295500"/>
    </source>
</evidence>
<dbReference type="PANTHER" id="PTHR34139:SF1">
    <property type="entry name" value="RNASE MJ1380-RELATED"/>
    <property type="match status" value="1"/>
</dbReference>
<keyword evidence="4" id="KW-0547">Nucleotide-binding</keyword>
<evidence type="ECO:0000256" key="2">
    <source>
        <dbReference type="ARBA" id="ARBA00022649"/>
    </source>
</evidence>
<dbReference type="AlphaFoldDB" id="A0A4R6PXC4"/>
<keyword evidence="3" id="KW-0540">Nuclease</keyword>